<reference evidence="2 3" key="1">
    <citation type="submission" date="2024-09" db="EMBL/GenBank/DDBJ databases">
        <title>Rethinking Asexuality: The Enigmatic Case of Functional Sexual Genes in Lepraria (Stereocaulaceae).</title>
        <authorList>
            <person name="Doellman M."/>
            <person name="Sun Y."/>
            <person name="Barcenas-Pena A."/>
            <person name="Lumbsch H.T."/>
            <person name="Grewe F."/>
        </authorList>
    </citation>
    <scope>NUCLEOTIDE SEQUENCE [LARGE SCALE GENOMIC DNA]</scope>
    <source>
        <strain evidence="2 3">Mercado 3170</strain>
    </source>
</reference>
<protein>
    <submittedName>
        <fullName evidence="2">Uncharacterized protein</fullName>
    </submittedName>
</protein>
<evidence type="ECO:0000313" key="2">
    <source>
        <dbReference type="EMBL" id="KAL2039749.1"/>
    </source>
</evidence>
<organism evidence="2 3">
    <name type="scientific">Stereocaulon virgatum</name>
    <dbReference type="NCBI Taxonomy" id="373712"/>
    <lineage>
        <taxon>Eukaryota</taxon>
        <taxon>Fungi</taxon>
        <taxon>Dikarya</taxon>
        <taxon>Ascomycota</taxon>
        <taxon>Pezizomycotina</taxon>
        <taxon>Lecanoromycetes</taxon>
        <taxon>OSLEUM clade</taxon>
        <taxon>Lecanoromycetidae</taxon>
        <taxon>Lecanorales</taxon>
        <taxon>Lecanorineae</taxon>
        <taxon>Stereocaulaceae</taxon>
        <taxon>Stereocaulon</taxon>
    </lineage>
</organism>
<sequence>MSPDEQSDIPSAEVLSRLSIFEVFPRPQASDQARAVTKGQEKENVQDRKDEGDSQVHTPIIHGGRGYKSKTSPGRKPLTEVDSAAGDATENTDLQGAGTGGDTSGYWGDHGSGSNAGGSIGELGVLGGFDEGA</sequence>
<feature type="compositionally biased region" description="Basic and acidic residues" evidence="1">
    <location>
        <begin position="39"/>
        <end position="54"/>
    </location>
</feature>
<name>A0ABR4A1A8_9LECA</name>
<comment type="caution">
    <text evidence="2">The sequence shown here is derived from an EMBL/GenBank/DDBJ whole genome shotgun (WGS) entry which is preliminary data.</text>
</comment>
<feature type="compositionally biased region" description="Gly residues" evidence="1">
    <location>
        <begin position="97"/>
        <end position="133"/>
    </location>
</feature>
<feature type="region of interest" description="Disordered" evidence="1">
    <location>
        <begin position="23"/>
        <end position="133"/>
    </location>
</feature>
<gene>
    <name evidence="2" type="ORF">N7G274_007608</name>
</gene>
<accession>A0ABR4A1A8</accession>
<evidence type="ECO:0000313" key="3">
    <source>
        <dbReference type="Proteomes" id="UP001590950"/>
    </source>
</evidence>
<keyword evidence="3" id="KW-1185">Reference proteome</keyword>
<evidence type="ECO:0000256" key="1">
    <source>
        <dbReference type="SAM" id="MobiDB-lite"/>
    </source>
</evidence>
<dbReference type="Proteomes" id="UP001590950">
    <property type="component" value="Unassembled WGS sequence"/>
</dbReference>
<dbReference type="EMBL" id="JBEFKJ010000024">
    <property type="protein sequence ID" value="KAL2039749.1"/>
    <property type="molecule type" value="Genomic_DNA"/>
</dbReference>
<proteinExistence type="predicted"/>